<evidence type="ECO:0000256" key="5">
    <source>
        <dbReference type="ARBA" id="ARBA00022448"/>
    </source>
</evidence>
<dbReference type="GO" id="GO:0045259">
    <property type="term" value="C:proton-transporting ATP synthase complex"/>
    <property type="evidence" value="ECO:0007669"/>
    <property type="project" value="UniProtKB-KW"/>
</dbReference>
<keyword evidence="12 14" id="KW-0472">Membrane</keyword>
<keyword evidence="5" id="KW-0813">Transport</keyword>
<comment type="subunit">
    <text evidence="3">F-type ATPases have 2 components, CF(1) - the catalytic core - and CF(0) - the membrane proton channel.</text>
</comment>
<evidence type="ECO:0000313" key="16">
    <source>
        <dbReference type="Proteomes" id="UP000183832"/>
    </source>
</evidence>
<feature type="transmembrane region" description="Helical" evidence="14">
    <location>
        <begin position="6"/>
        <end position="29"/>
    </location>
</feature>
<evidence type="ECO:0000256" key="14">
    <source>
        <dbReference type="SAM" id="Phobius"/>
    </source>
</evidence>
<protein>
    <recommendedName>
        <fullName evidence="4">ATP synthase protein 8</fullName>
    </recommendedName>
    <alternativeName>
        <fullName evidence="13">A6L</fullName>
    </alternativeName>
</protein>
<evidence type="ECO:0000256" key="7">
    <source>
        <dbReference type="ARBA" id="ARBA00022692"/>
    </source>
</evidence>
<name>A0A1J1JAZ4_9DIPT</name>
<dbReference type="GO" id="GO:0031966">
    <property type="term" value="C:mitochondrial membrane"/>
    <property type="evidence" value="ECO:0007669"/>
    <property type="project" value="UniProtKB-SubCell"/>
</dbReference>
<dbReference type="AlphaFoldDB" id="A0A1J1JAZ4"/>
<proteinExistence type="inferred from homology"/>
<organism evidence="15 16">
    <name type="scientific">Clunio marinus</name>
    <dbReference type="NCBI Taxonomy" id="568069"/>
    <lineage>
        <taxon>Eukaryota</taxon>
        <taxon>Metazoa</taxon>
        <taxon>Ecdysozoa</taxon>
        <taxon>Arthropoda</taxon>
        <taxon>Hexapoda</taxon>
        <taxon>Insecta</taxon>
        <taxon>Pterygota</taxon>
        <taxon>Neoptera</taxon>
        <taxon>Endopterygota</taxon>
        <taxon>Diptera</taxon>
        <taxon>Nematocera</taxon>
        <taxon>Chironomoidea</taxon>
        <taxon>Chironomidae</taxon>
        <taxon>Clunio</taxon>
    </lineage>
</organism>
<evidence type="ECO:0000256" key="1">
    <source>
        <dbReference type="ARBA" id="ARBA00004304"/>
    </source>
</evidence>
<evidence type="ECO:0000256" key="9">
    <source>
        <dbReference type="ARBA" id="ARBA00022989"/>
    </source>
</evidence>
<evidence type="ECO:0000256" key="8">
    <source>
        <dbReference type="ARBA" id="ARBA00022781"/>
    </source>
</evidence>
<comment type="subcellular location">
    <subcellularLocation>
        <location evidence="1">Mitochondrion membrane</location>
        <topology evidence="1">Single-pass membrane protein</topology>
    </subcellularLocation>
</comment>
<evidence type="ECO:0000256" key="10">
    <source>
        <dbReference type="ARBA" id="ARBA00023065"/>
    </source>
</evidence>
<dbReference type="Pfam" id="PF00895">
    <property type="entry name" value="ATP-synt_8"/>
    <property type="match status" value="1"/>
</dbReference>
<keyword evidence="6" id="KW-0138">CF(0)</keyword>
<keyword evidence="16" id="KW-1185">Reference proteome</keyword>
<dbReference type="GO" id="GO:0015078">
    <property type="term" value="F:proton transmembrane transporter activity"/>
    <property type="evidence" value="ECO:0007669"/>
    <property type="project" value="InterPro"/>
</dbReference>
<dbReference type="Proteomes" id="UP000183832">
    <property type="component" value="Unassembled WGS sequence"/>
</dbReference>
<keyword evidence="10" id="KW-0406">Ion transport</keyword>
<accession>A0A1J1JAZ4</accession>
<comment type="similarity">
    <text evidence="2">Belongs to the ATPase protein 8 family.</text>
</comment>
<evidence type="ECO:0000256" key="11">
    <source>
        <dbReference type="ARBA" id="ARBA00023128"/>
    </source>
</evidence>
<keyword evidence="9 14" id="KW-1133">Transmembrane helix</keyword>
<keyword evidence="7 14" id="KW-0812">Transmembrane</keyword>
<dbReference type="EMBL" id="CVRI01023763">
    <property type="protein sequence ID" value="CRL08758.1"/>
    <property type="molecule type" value="Genomic_DNA"/>
</dbReference>
<evidence type="ECO:0000256" key="4">
    <source>
        <dbReference type="ARBA" id="ARBA00019651"/>
    </source>
</evidence>
<evidence type="ECO:0000256" key="13">
    <source>
        <dbReference type="ARBA" id="ARBA00029802"/>
    </source>
</evidence>
<reference evidence="15 16" key="1">
    <citation type="submission" date="2015-04" db="EMBL/GenBank/DDBJ databases">
        <authorList>
            <person name="Syromyatnikov M.Y."/>
            <person name="Popov V.N."/>
        </authorList>
    </citation>
    <scope>NUCLEOTIDE SEQUENCE [LARGE SCALE GENOMIC DNA]</scope>
</reference>
<evidence type="ECO:0000256" key="6">
    <source>
        <dbReference type="ARBA" id="ARBA00022547"/>
    </source>
</evidence>
<dbReference type="InterPro" id="IPR001421">
    <property type="entry name" value="ATP8_metazoa"/>
</dbReference>
<keyword evidence="11" id="KW-0496">Mitochondrion</keyword>
<sequence length="58" mass="7310">MPQMAPMSWLVLFLFFTLMFFIFNIINFFSINNKKNFNFYKKMNKQLNNNLLFLKWMW</sequence>
<evidence type="ECO:0000256" key="3">
    <source>
        <dbReference type="ARBA" id="ARBA00011291"/>
    </source>
</evidence>
<gene>
    <name evidence="15" type="primary">ATP8</name>
</gene>
<dbReference type="GO" id="GO:0015986">
    <property type="term" value="P:proton motive force-driven ATP synthesis"/>
    <property type="evidence" value="ECO:0007669"/>
    <property type="project" value="InterPro"/>
</dbReference>
<evidence type="ECO:0000256" key="12">
    <source>
        <dbReference type="ARBA" id="ARBA00023136"/>
    </source>
</evidence>
<evidence type="ECO:0000313" key="15">
    <source>
        <dbReference type="EMBL" id="CRL08758.1"/>
    </source>
</evidence>
<keyword evidence="8" id="KW-0375">Hydrogen ion transport</keyword>
<evidence type="ECO:0000256" key="2">
    <source>
        <dbReference type="ARBA" id="ARBA00008892"/>
    </source>
</evidence>